<sequence>MVKLLTEPWGRKMHSDYYNMVFGEKLANILYEANSQFFYERNIIEEAVNALFCEREIINNKNIIKKLVFFLSDVNHTKKDVVQSALNIIIDITSGDI</sequence>
<proteinExistence type="predicted"/>
<accession>A0A6H1PVN2</accession>
<keyword evidence="1" id="KW-0614">Plasmid</keyword>
<dbReference type="AlphaFoldDB" id="A0A6H1PVN2"/>
<protein>
    <recommendedName>
        <fullName evidence="2">Biofilm development YmgB/AriR family protein</fullName>
    </recommendedName>
</protein>
<gene>
    <name evidence="1" type="ORF">pRF148-1_119k_tetX_00012</name>
</gene>
<geneLocation type="plasmid" evidence="1">
    <name>pRF148-1_119k_tetX</name>
</geneLocation>
<dbReference type="Gene3D" id="1.20.5.5260">
    <property type="match status" value="1"/>
</dbReference>
<dbReference type="RefSeq" id="WP_223429961.1">
    <property type="nucleotide sequence ID" value="NZ_AP024584.1"/>
</dbReference>
<evidence type="ECO:0000313" key="1">
    <source>
        <dbReference type="EMBL" id="QIZ18476.1"/>
    </source>
</evidence>
<evidence type="ECO:0008006" key="2">
    <source>
        <dbReference type="Google" id="ProtNLM"/>
    </source>
</evidence>
<name>A0A6H1PVN2_ECOLX</name>
<dbReference type="Pfam" id="PF10798">
    <property type="entry name" value="YmgB"/>
    <property type="match status" value="1"/>
</dbReference>
<reference evidence="1" key="1">
    <citation type="submission" date="2020-03" db="EMBL/GenBank/DDBJ databases">
        <title>Deciphering the structural diversity and classification of mobile tigecycline resistance gene tet(X)-bearing plasmidome among bacteria.</title>
        <authorList>
            <person name="Li R."/>
            <person name="Lu X."/>
            <person name="Peng K."/>
            <person name="Liu Z."/>
            <person name="Li Y."/>
            <person name="Liu Y."/>
            <person name="Xiao X."/>
            <person name="Wang Z."/>
        </authorList>
    </citation>
    <scope>NUCLEOTIDE SEQUENCE</scope>
    <source>
        <strain evidence="1">RF148-1</strain>
        <plasmid evidence="1">pRF148-1_119k_tetX</plasmid>
    </source>
</reference>
<dbReference type="GO" id="GO:0071468">
    <property type="term" value="P:cellular response to acidic pH"/>
    <property type="evidence" value="ECO:0007669"/>
    <property type="project" value="InterPro"/>
</dbReference>
<dbReference type="InterPro" id="IPR024753">
    <property type="entry name" value="AriR"/>
</dbReference>
<organism evidence="1">
    <name type="scientific">Escherichia coli</name>
    <dbReference type="NCBI Taxonomy" id="562"/>
    <lineage>
        <taxon>Bacteria</taxon>
        <taxon>Pseudomonadati</taxon>
        <taxon>Pseudomonadota</taxon>
        <taxon>Gammaproteobacteria</taxon>
        <taxon>Enterobacterales</taxon>
        <taxon>Enterobacteriaceae</taxon>
        <taxon>Escherichia</taxon>
    </lineage>
</organism>
<dbReference type="EMBL" id="MT219818">
    <property type="protein sequence ID" value="QIZ18476.1"/>
    <property type="molecule type" value="Genomic_DNA"/>
</dbReference>